<dbReference type="AlphaFoldDB" id="A0AA39TIP2"/>
<organism evidence="2 3">
    <name type="scientific">Acer saccharum</name>
    <name type="common">Sugar maple</name>
    <dbReference type="NCBI Taxonomy" id="4024"/>
    <lineage>
        <taxon>Eukaryota</taxon>
        <taxon>Viridiplantae</taxon>
        <taxon>Streptophyta</taxon>
        <taxon>Embryophyta</taxon>
        <taxon>Tracheophyta</taxon>
        <taxon>Spermatophyta</taxon>
        <taxon>Magnoliopsida</taxon>
        <taxon>eudicotyledons</taxon>
        <taxon>Gunneridae</taxon>
        <taxon>Pentapetalae</taxon>
        <taxon>rosids</taxon>
        <taxon>malvids</taxon>
        <taxon>Sapindales</taxon>
        <taxon>Sapindaceae</taxon>
        <taxon>Hippocastanoideae</taxon>
        <taxon>Acereae</taxon>
        <taxon>Acer</taxon>
    </lineage>
</organism>
<dbReference type="Gene3D" id="2.60.210.10">
    <property type="entry name" value="Apoptosis, Tumor Necrosis Factor Receptor Associated Protein 2, Chain A"/>
    <property type="match status" value="2"/>
</dbReference>
<proteinExistence type="predicted"/>
<dbReference type="EMBL" id="JAUESC010000002">
    <property type="protein sequence ID" value="KAK0605939.1"/>
    <property type="molecule type" value="Genomic_DNA"/>
</dbReference>
<keyword evidence="3" id="KW-1185">Reference proteome</keyword>
<dbReference type="PROSITE" id="PS50144">
    <property type="entry name" value="MATH"/>
    <property type="match status" value="1"/>
</dbReference>
<dbReference type="PANTHER" id="PTHR46162">
    <property type="entry name" value="TRAF-LIKE FAMILY PROTEIN"/>
    <property type="match status" value="1"/>
</dbReference>
<accession>A0AA39TIP2</accession>
<evidence type="ECO:0000313" key="3">
    <source>
        <dbReference type="Proteomes" id="UP001168877"/>
    </source>
</evidence>
<protein>
    <recommendedName>
        <fullName evidence="1">MATH domain-containing protein</fullName>
    </recommendedName>
</protein>
<dbReference type="SUPFAM" id="SSF49599">
    <property type="entry name" value="TRAF domain-like"/>
    <property type="match status" value="2"/>
</dbReference>
<gene>
    <name evidence="2" type="ORF">LWI29_032414</name>
</gene>
<dbReference type="InterPro" id="IPR008974">
    <property type="entry name" value="TRAF-like"/>
</dbReference>
<name>A0AA39TIP2_ACESA</name>
<sequence>MANANEIKRKERVCQPAHFTLEIKSYSLLSNARSGDNYKSGWFSAGNYKWRLILNLKEIKGDRHGNGHIFLSLAIDKPTGKNNWRILVNFKLFMLDRLKTRYVIIQDDTDEFHEKQTQRDFPKFLSLKEFKLRSNGYLDNDCCTFGAEIFVIEPDAQIQNEILTMVNKAGIRKIFIYSKDNGLSLDMELADQDSVGKVYAKYKLRVKNHKEDNKFVKCEHWFNPKGRFQDVTIPLKNIRDRPKEYLKNDTLTVELEFEVISKTSIRKPS</sequence>
<dbReference type="CDD" id="cd00121">
    <property type="entry name" value="MATH"/>
    <property type="match status" value="2"/>
</dbReference>
<comment type="caution">
    <text evidence="2">The sequence shown here is derived from an EMBL/GenBank/DDBJ whole genome shotgun (WGS) entry which is preliminary data.</text>
</comment>
<reference evidence="2" key="2">
    <citation type="submission" date="2023-06" db="EMBL/GenBank/DDBJ databases">
        <authorList>
            <person name="Swenson N.G."/>
            <person name="Wegrzyn J.L."/>
            <person name="Mcevoy S.L."/>
        </authorList>
    </citation>
    <scope>NUCLEOTIDE SEQUENCE</scope>
    <source>
        <strain evidence="2">NS2018</strain>
        <tissue evidence="2">Leaf</tissue>
    </source>
</reference>
<reference evidence="2" key="1">
    <citation type="journal article" date="2022" name="Plant J.">
        <title>Strategies of tolerance reflected in two North American maple genomes.</title>
        <authorList>
            <person name="McEvoy S.L."/>
            <person name="Sezen U.U."/>
            <person name="Trouern-Trend A."/>
            <person name="McMahon S.M."/>
            <person name="Schaberg P.G."/>
            <person name="Yang J."/>
            <person name="Wegrzyn J.L."/>
            <person name="Swenson N.G."/>
        </authorList>
    </citation>
    <scope>NUCLEOTIDE SEQUENCE</scope>
    <source>
        <strain evidence="2">NS2018</strain>
    </source>
</reference>
<dbReference type="Proteomes" id="UP001168877">
    <property type="component" value="Unassembled WGS sequence"/>
</dbReference>
<dbReference type="InterPro" id="IPR002083">
    <property type="entry name" value="MATH/TRAF_dom"/>
</dbReference>
<evidence type="ECO:0000313" key="2">
    <source>
        <dbReference type="EMBL" id="KAK0605939.1"/>
    </source>
</evidence>
<dbReference type="SMART" id="SM00061">
    <property type="entry name" value="MATH"/>
    <property type="match status" value="1"/>
</dbReference>
<feature type="domain" description="MATH" evidence="1">
    <location>
        <begin position="16"/>
        <end position="149"/>
    </location>
</feature>
<dbReference type="Pfam" id="PF22486">
    <property type="entry name" value="MATH_2"/>
    <property type="match status" value="1"/>
</dbReference>
<evidence type="ECO:0000259" key="1">
    <source>
        <dbReference type="PROSITE" id="PS50144"/>
    </source>
</evidence>
<dbReference type="PANTHER" id="PTHR46162:SF40">
    <property type="entry name" value="TRAF-LIKE FAMILY PROTEIN"/>
    <property type="match status" value="1"/>
</dbReference>
<dbReference type="Pfam" id="PF00917">
    <property type="entry name" value="MATH"/>
    <property type="match status" value="1"/>
</dbReference>